<proteinExistence type="predicted"/>
<reference evidence="3" key="1">
    <citation type="submission" date="2021-01" db="EMBL/GenBank/DDBJ databases">
        <title>Whole genome shotgun sequence of Actinoplanes capillaceus NBRC 16408.</title>
        <authorList>
            <person name="Komaki H."/>
            <person name="Tamura T."/>
        </authorList>
    </citation>
    <scope>NUCLEOTIDE SEQUENCE [LARGE SCALE GENOMIC DNA]</scope>
    <source>
        <strain evidence="3">NBRC 16408</strain>
    </source>
</reference>
<protein>
    <recommendedName>
        <fullName evidence="4">Mce-associated membrane protein</fullName>
    </recommendedName>
</protein>
<feature type="chain" id="PRO_5045315499" description="Mce-associated membrane protein" evidence="2">
    <location>
        <begin position="23"/>
        <end position="194"/>
    </location>
</feature>
<evidence type="ECO:0000256" key="2">
    <source>
        <dbReference type="SAM" id="SignalP"/>
    </source>
</evidence>
<dbReference type="PROSITE" id="PS51257">
    <property type="entry name" value="PROKAR_LIPOPROTEIN"/>
    <property type="match status" value="1"/>
</dbReference>
<evidence type="ECO:0000256" key="1">
    <source>
        <dbReference type="SAM" id="MobiDB-lite"/>
    </source>
</evidence>
<keyword evidence="2" id="KW-0732">Signal</keyword>
<comment type="caution">
    <text evidence="3">The sequence shown here is derived from an EMBL/GenBank/DDBJ whole genome shotgun (WGS) entry which is preliminary data.</text>
</comment>
<sequence length="194" mass="20456">MSRAYQRLSLALALTMALTACGQDDSAPSATPTSLTLSAPPASVAPAPTPSAVPTTAGDAKQQILDAYMGMQAAFAEAGKTSNPDYPGLRTYTTGSALDLFRTALAQRKKDGVLARNGTVNHPEVIEMSPTKEPTKAVVQDCMDTRKGSLYKPNGDPVPQDKGGFRLALADLERIDGTWKVTDLAIREVGTCMV</sequence>
<feature type="compositionally biased region" description="Low complexity" evidence="1">
    <location>
        <begin position="34"/>
        <end position="57"/>
    </location>
</feature>
<accession>A0ABQ3WUW8</accession>
<organism evidence="3">
    <name type="scientific">Actinoplanes campanulatus</name>
    <dbReference type="NCBI Taxonomy" id="113559"/>
    <lineage>
        <taxon>Bacteria</taxon>
        <taxon>Bacillati</taxon>
        <taxon>Actinomycetota</taxon>
        <taxon>Actinomycetes</taxon>
        <taxon>Micromonosporales</taxon>
        <taxon>Micromonosporaceae</taxon>
        <taxon>Actinoplanes</taxon>
    </lineage>
</organism>
<dbReference type="EMBL" id="BOMF01000139">
    <property type="protein sequence ID" value="GID50067.1"/>
    <property type="molecule type" value="Genomic_DNA"/>
</dbReference>
<evidence type="ECO:0008006" key="4">
    <source>
        <dbReference type="Google" id="ProtNLM"/>
    </source>
</evidence>
<evidence type="ECO:0000313" key="3">
    <source>
        <dbReference type="EMBL" id="GID50067.1"/>
    </source>
</evidence>
<feature type="signal peptide" evidence="2">
    <location>
        <begin position="1"/>
        <end position="22"/>
    </location>
</feature>
<name>A0ABQ3WUW8_9ACTN</name>
<feature type="region of interest" description="Disordered" evidence="1">
    <location>
        <begin position="23"/>
        <end position="58"/>
    </location>
</feature>
<gene>
    <name evidence="3" type="ORF">Aca07nite_73420</name>
</gene>
<dbReference type="RefSeq" id="WP_204300136.1">
    <property type="nucleotide sequence ID" value="NZ_BAAAGQ010000017.1"/>
</dbReference>